<evidence type="ECO:0000256" key="3">
    <source>
        <dbReference type="ARBA" id="ARBA00022676"/>
    </source>
</evidence>
<evidence type="ECO:0000313" key="10">
    <source>
        <dbReference type="EMBL" id="SER75096.1"/>
    </source>
</evidence>
<dbReference type="GO" id="GO:0009103">
    <property type="term" value="P:lipopolysaccharide biosynthetic process"/>
    <property type="evidence" value="ECO:0007669"/>
    <property type="project" value="UniProtKB-ARBA"/>
</dbReference>
<keyword evidence="3" id="KW-0328">Glycosyltransferase</keyword>
<dbReference type="PANTHER" id="PTHR33908">
    <property type="entry name" value="MANNOSYLTRANSFERASE YKCB-RELATED"/>
    <property type="match status" value="1"/>
</dbReference>
<evidence type="ECO:0000256" key="5">
    <source>
        <dbReference type="ARBA" id="ARBA00022692"/>
    </source>
</evidence>
<dbReference type="EMBL" id="FOGG01000015">
    <property type="protein sequence ID" value="SER75096.1"/>
    <property type="molecule type" value="Genomic_DNA"/>
</dbReference>
<keyword evidence="11" id="KW-1185">Reference proteome</keyword>
<dbReference type="GO" id="GO:0016763">
    <property type="term" value="F:pentosyltransferase activity"/>
    <property type="evidence" value="ECO:0007669"/>
    <property type="project" value="TreeGrafter"/>
</dbReference>
<evidence type="ECO:0000313" key="11">
    <source>
        <dbReference type="Proteomes" id="UP000199572"/>
    </source>
</evidence>
<sequence>MQEPTGNNNPLYKDQLILSFFLLLKIVLSFLLINNIYELHRDEFLHLDQANHLAAGYTSVPPLTAIFSWLIKILGNGYFWIKLFPALFGAWTIYFCWKTIELLKGNLLARCLVSIACLCSAFLRLNTLYQPNSFDVLAWTAVFYFLLVYFEQKDYRAIYLVIIWVALGFLNKYNILFLLVGLLPSLLITTRRNVFTDKHFYFAAALGLILIAPNLIWQVNHHFPVISHMKELQRSQLVNVSRVDFLWHQVLFFANAIFILFAGLLSLIFYKPFKAYRWVILTYIFTLTVFCYFRAKDYYALGLYPIILVFGASYLGEKLAQRKILTGLLVLFTVGSFIYILPLIMPVYSPKQIVAHQQRFKRVGALRWEDGKNHQLPQDYADMQGWKELAHLADMAYAQVKDRSEVLVRADNYGEAGAVNYYSRFKSINTVSYNADYLYWFKLDKEIKHLILIREPNEEDPERKKERPFFEKITKIGEVTNPYAREKGASVFLLENAKIDINSRIEQEIQEEQNDH</sequence>
<dbReference type="STRING" id="390241.SAMN04488023_11583"/>
<feature type="transmembrane region" description="Helical" evidence="8">
    <location>
        <begin position="107"/>
        <end position="125"/>
    </location>
</feature>
<dbReference type="OrthoDB" id="9813729at2"/>
<evidence type="ECO:0000256" key="8">
    <source>
        <dbReference type="SAM" id="Phobius"/>
    </source>
</evidence>
<dbReference type="InterPro" id="IPR038731">
    <property type="entry name" value="RgtA/B/C-like"/>
</dbReference>
<feature type="transmembrane region" description="Helical" evidence="8">
    <location>
        <begin position="275"/>
        <end position="293"/>
    </location>
</feature>
<dbReference type="Proteomes" id="UP000199572">
    <property type="component" value="Unassembled WGS sequence"/>
</dbReference>
<evidence type="ECO:0000256" key="4">
    <source>
        <dbReference type="ARBA" id="ARBA00022679"/>
    </source>
</evidence>
<feature type="domain" description="Glycosyltransferase RgtA/B/C/D-like" evidence="9">
    <location>
        <begin position="60"/>
        <end position="217"/>
    </location>
</feature>
<keyword evidence="7 8" id="KW-0472">Membrane</keyword>
<dbReference type="GO" id="GO:0005886">
    <property type="term" value="C:plasma membrane"/>
    <property type="evidence" value="ECO:0007669"/>
    <property type="project" value="UniProtKB-SubCell"/>
</dbReference>
<feature type="transmembrane region" description="Helical" evidence="8">
    <location>
        <begin position="200"/>
        <end position="220"/>
    </location>
</feature>
<evidence type="ECO:0000256" key="2">
    <source>
        <dbReference type="ARBA" id="ARBA00022475"/>
    </source>
</evidence>
<dbReference type="RefSeq" id="WP_090885151.1">
    <property type="nucleotide sequence ID" value="NZ_FOGG01000015.1"/>
</dbReference>
<feature type="transmembrane region" description="Helical" evidence="8">
    <location>
        <begin position="157"/>
        <end position="180"/>
    </location>
</feature>
<protein>
    <submittedName>
        <fullName evidence="10">4-amino-4-deoxy-L-arabinose transferase</fullName>
    </submittedName>
</protein>
<evidence type="ECO:0000256" key="7">
    <source>
        <dbReference type="ARBA" id="ARBA00023136"/>
    </source>
</evidence>
<keyword evidence="2" id="KW-1003">Cell membrane</keyword>
<feature type="transmembrane region" description="Helical" evidence="8">
    <location>
        <begin position="16"/>
        <end position="33"/>
    </location>
</feature>
<proteinExistence type="predicted"/>
<feature type="transmembrane region" description="Helical" evidence="8">
    <location>
        <begin position="131"/>
        <end position="150"/>
    </location>
</feature>
<keyword evidence="6 8" id="KW-1133">Transmembrane helix</keyword>
<feature type="transmembrane region" description="Helical" evidence="8">
    <location>
        <begin position="77"/>
        <end position="95"/>
    </location>
</feature>
<feature type="transmembrane region" description="Helical" evidence="8">
    <location>
        <begin position="328"/>
        <end position="349"/>
    </location>
</feature>
<evidence type="ECO:0000256" key="1">
    <source>
        <dbReference type="ARBA" id="ARBA00004651"/>
    </source>
</evidence>
<evidence type="ECO:0000256" key="6">
    <source>
        <dbReference type="ARBA" id="ARBA00022989"/>
    </source>
</evidence>
<dbReference type="InterPro" id="IPR050297">
    <property type="entry name" value="LipidA_mod_glycosyltrf_83"/>
</dbReference>
<keyword evidence="5 8" id="KW-0812">Transmembrane</keyword>
<dbReference type="AlphaFoldDB" id="A0A1H9RQW6"/>
<dbReference type="Pfam" id="PF13231">
    <property type="entry name" value="PMT_2"/>
    <property type="match status" value="1"/>
</dbReference>
<dbReference type="PANTHER" id="PTHR33908:SF11">
    <property type="entry name" value="MEMBRANE PROTEIN"/>
    <property type="match status" value="1"/>
</dbReference>
<gene>
    <name evidence="10" type="ORF">SAMN04488023_11583</name>
</gene>
<feature type="transmembrane region" description="Helical" evidence="8">
    <location>
        <begin position="250"/>
        <end position="269"/>
    </location>
</feature>
<evidence type="ECO:0000259" key="9">
    <source>
        <dbReference type="Pfam" id="PF13231"/>
    </source>
</evidence>
<feature type="transmembrane region" description="Helical" evidence="8">
    <location>
        <begin position="298"/>
        <end position="316"/>
    </location>
</feature>
<organism evidence="10 11">
    <name type="scientific">Pedobacter rhizosphaerae</name>
    <dbReference type="NCBI Taxonomy" id="390241"/>
    <lineage>
        <taxon>Bacteria</taxon>
        <taxon>Pseudomonadati</taxon>
        <taxon>Bacteroidota</taxon>
        <taxon>Sphingobacteriia</taxon>
        <taxon>Sphingobacteriales</taxon>
        <taxon>Sphingobacteriaceae</taxon>
        <taxon>Pedobacter</taxon>
    </lineage>
</organism>
<accession>A0A1H9RQW6</accession>
<name>A0A1H9RQW6_9SPHI</name>
<comment type="subcellular location">
    <subcellularLocation>
        <location evidence="1">Cell membrane</location>
        <topology evidence="1">Multi-pass membrane protein</topology>
    </subcellularLocation>
</comment>
<keyword evidence="4 10" id="KW-0808">Transferase</keyword>
<reference evidence="10 11" key="1">
    <citation type="submission" date="2016-10" db="EMBL/GenBank/DDBJ databases">
        <authorList>
            <person name="de Groot N.N."/>
        </authorList>
    </citation>
    <scope>NUCLEOTIDE SEQUENCE [LARGE SCALE GENOMIC DNA]</scope>
    <source>
        <strain evidence="10 11">DSM 18610</strain>
    </source>
</reference>